<keyword evidence="4" id="KW-1185">Reference proteome</keyword>
<evidence type="ECO:0000259" key="2">
    <source>
        <dbReference type="Pfam" id="PF24355"/>
    </source>
</evidence>
<dbReference type="PANTHER" id="PTHR39611:SF2">
    <property type="entry name" value="HYDROXYPROLINE-RICH GLYCOPROTEIN DZ-HRGP"/>
    <property type="match status" value="1"/>
</dbReference>
<feature type="compositionally biased region" description="Pro residues" evidence="1">
    <location>
        <begin position="403"/>
        <end position="426"/>
    </location>
</feature>
<feature type="compositionally biased region" description="Basic and acidic residues" evidence="1">
    <location>
        <begin position="376"/>
        <end position="385"/>
    </location>
</feature>
<reference evidence="3" key="2">
    <citation type="journal article" date="2023" name="IMA Fungus">
        <title>Comparative genomic study of the Penicillium genus elucidates a diverse pangenome and 15 lateral gene transfer events.</title>
        <authorList>
            <person name="Petersen C."/>
            <person name="Sorensen T."/>
            <person name="Nielsen M.R."/>
            <person name="Sondergaard T.E."/>
            <person name="Sorensen J.L."/>
            <person name="Fitzpatrick D.A."/>
            <person name="Frisvad J.C."/>
            <person name="Nielsen K.L."/>
        </authorList>
    </citation>
    <scope>NUCLEOTIDE SEQUENCE</scope>
    <source>
        <strain evidence="3">IBT 21472</strain>
    </source>
</reference>
<sequence length="511" mass="57662">MASTSAHWGTLINPDKSPAPLLEQLCLGIAQLMPSFDSNGTTDLTPDRLAAFYRKVGGDYDPLFLATKAQSLSFIYQSLGCFHSLQPSTNPYEPPSIPSLLPNGFVRWQTIQILMDPDEHSRFLQEAVKQWDIVDAQGQTFPKEIPRDAFPSEPDPEMMQWHEGVCRRLEYDFVKRNVQHNSPPNFGAYPHYHFSGKDPLPDEEDYFARAPGRSNSRRQSHFDSDRSSGRRHHRRLSAEYPASNSRRHEPGFAPRPDGGRSGVTSPRGPSPTGFAERSRHSRGRDRPSGHARDAEDVPDDMDFSDNSMRHEDPNLRTRPRPKHSSRHHNLSPPTDSRARRHSHDAYIRKPAREVSPTPKKRYESYDRRPPKPSKSTSDRRREARSRSRPPVQFREYIFEPTQAPAPVPAPAPDPPQYAAPPPPPRGPPRHRYDAYLAEDGRRGSYSGGSTGGSRPNSGGSGSEKPRSYSSAGLYPRTGRWTSPQRSSAAKRYIPTRVAEDSEYIPSPRRVI</sequence>
<comment type="caution">
    <text evidence="3">The sequence shown here is derived from an EMBL/GenBank/DDBJ whole genome shotgun (WGS) entry which is preliminary data.</text>
</comment>
<feature type="compositionally biased region" description="Basic residues" evidence="1">
    <location>
        <begin position="317"/>
        <end position="329"/>
    </location>
</feature>
<accession>A0A9W9PUP1</accession>
<dbReference type="OrthoDB" id="5420895at2759"/>
<evidence type="ECO:0000313" key="3">
    <source>
        <dbReference type="EMBL" id="KAJ5311028.1"/>
    </source>
</evidence>
<dbReference type="Pfam" id="PF24355">
    <property type="entry name" value="DUF7514"/>
    <property type="match status" value="1"/>
</dbReference>
<feature type="compositionally biased region" description="Basic and acidic residues" evidence="1">
    <location>
        <begin position="430"/>
        <end position="442"/>
    </location>
</feature>
<evidence type="ECO:0000256" key="1">
    <source>
        <dbReference type="SAM" id="MobiDB-lite"/>
    </source>
</evidence>
<feature type="compositionally biased region" description="Basic and acidic residues" evidence="1">
    <location>
        <begin position="284"/>
        <end position="295"/>
    </location>
</feature>
<proteinExistence type="predicted"/>
<reference evidence="3" key="1">
    <citation type="submission" date="2022-12" db="EMBL/GenBank/DDBJ databases">
        <authorList>
            <person name="Petersen C."/>
        </authorList>
    </citation>
    <scope>NUCLEOTIDE SEQUENCE</scope>
    <source>
        <strain evidence="3">IBT 21472</strain>
    </source>
</reference>
<organism evidence="3 4">
    <name type="scientific">Penicillium atrosanguineum</name>
    <dbReference type="NCBI Taxonomy" id="1132637"/>
    <lineage>
        <taxon>Eukaryota</taxon>
        <taxon>Fungi</taxon>
        <taxon>Dikarya</taxon>
        <taxon>Ascomycota</taxon>
        <taxon>Pezizomycotina</taxon>
        <taxon>Eurotiomycetes</taxon>
        <taxon>Eurotiomycetidae</taxon>
        <taxon>Eurotiales</taxon>
        <taxon>Aspergillaceae</taxon>
        <taxon>Penicillium</taxon>
    </lineage>
</organism>
<dbReference type="Proteomes" id="UP001147746">
    <property type="component" value="Unassembled WGS sequence"/>
</dbReference>
<name>A0A9W9PUP1_9EURO</name>
<protein>
    <recommendedName>
        <fullName evidence="2">DUF7514 domain-containing protein</fullName>
    </recommendedName>
</protein>
<dbReference type="InterPro" id="IPR055936">
    <property type="entry name" value="DUF7514"/>
</dbReference>
<feature type="compositionally biased region" description="Basic and acidic residues" evidence="1">
    <location>
        <begin position="343"/>
        <end position="352"/>
    </location>
</feature>
<dbReference type="EMBL" id="JAPZBO010000007">
    <property type="protein sequence ID" value="KAJ5311028.1"/>
    <property type="molecule type" value="Genomic_DNA"/>
</dbReference>
<gene>
    <name evidence="3" type="ORF">N7476_006888</name>
</gene>
<feature type="region of interest" description="Disordered" evidence="1">
    <location>
        <begin position="182"/>
        <end position="511"/>
    </location>
</feature>
<dbReference type="AlphaFoldDB" id="A0A9W9PUP1"/>
<feature type="compositionally biased region" description="Basic and acidic residues" evidence="1">
    <location>
        <begin position="360"/>
        <end position="369"/>
    </location>
</feature>
<feature type="domain" description="DUF7514" evidence="2">
    <location>
        <begin position="9"/>
        <end position="165"/>
    </location>
</feature>
<dbReference type="PANTHER" id="PTHR39611">
    <property type="entry name" value="HYDROXYPROLINE-RICH GLYCOPROTEIN DZ-HRGP-RELATED"/>
    <property type="match status" value="1"/>
</dbReference>
<evidence type="ECO:0000313" key="4">
    <source>
        <dbReference type="Proteomes" id="UP001147746"/>
    </source>
</evidence>